<feature type="coiled-coil region" evidence="1">
    <location>
        <begin position="682"/>
        <end position="709"/>
    </location>
</feature>
<keyword evidence="4" id="KW-1185">Reference proteome</keyword>
<feature type="compositionally biased region" description="Basic and acidic residues" evidence="2">
    <location>
        <begin position="366"/>
        <end position="375"/>
    </location>
</feature>
<feature type="compositionally biased region" description="Basic residues" evidence="2">
    <location>
        <begin position="206"/>
        <end position="218"/>
    </location>
</feature>
<evidence type="ECO:0000313" key="3">
    <source>
        <dbReference type="EMBL" id="KAK6588060.1"/>
    </source>
</evidence>
<name>A0AAV9XTI4_9CRYT</name>
<dbReference type="EMBL" id="JAWDEY010000035">
    <property type="protein sequence ID" value="KAK6588060.1"/>
    <property type="molecule type" value="Genomic_DNA"/>
</dbReference>
<gene>
    <name evidence="3" type="ORF">RS030_71073</name>
</gene>
<feature type="compositionally biased region" description="Low complexity" evidence="2">
    <location>
        <begin position="193"/>
        <end position="205"/>
    </location>
</feature>
<feature type="region of interest" description="Disordered" evidence="2">
    <location>
        <begin position="840"/>
        <end position="859"/>
    </location>
</feature>
<evidence type="ECO:0000256" key="2">
    <source>
        <dbReference type="SAM" id="MobiDB-lite"/>
    </source>
</evidence>
<sequence>MMYASHIPISPSLRSKYIQNYRFDQGNGDQQYNGEYNISGNSFFDNPINPHEEFANTYRNSYRGDVATENIQRTYENHGFGNSKATPNNVDINTEEKNITDESSSAMNKYSANNKYLSNSINALEIQNEEEITHGFPTASSFPHSNQIYDIHSYTGNSKNQSPTHRRNSTKAHNLSSINERNSDFKTIHGSINNNNNLYNNFNPKSPHRHPQSPHHHSPTLTDSRTFHSVNTPTVPPMFTHLGPPSIAAPIGPSPTSHFGPYATLNKGHSNNIHQTSNSNIGTQAIHTPFYTQNDPQSPHNNNPIPPTSHHHLPPPPPPPPPLQQQPHISSQSKHPKVPFLDTSKIRDHEEESLNSLSSSSSLSKKMQDNRERLDQLNISHSKFNLTGISKETKDNDDNLNIKGNTYTEDIQLESNDQIVNSCDNVDNTILVNDSFNFQNKNKHTIISNNRLPPKAPNTSKVNPVPFGVGSMFLKQKSEELSNITDRSDRNDSLQSRDVHLAMRPPTAPTFYSSEEKNHQDYQGRGLNNQVRNERVNVNNNFSAHSNSGNVGKPKDSTVSQQSLQRPPTAPNAFQKSGNLPKVDMLINLMGKTVENKRKDFEKLSKLKNVLSELGDFNKKLLEENTRLKSGNLIKNSDNKKKDVFGIENELFSQFSESNCDAKGNVANVGHNSTYVDHISHINSLKAIINKKNQRISELETKIAESNKSSINNINDSTINDAGNNYDICYDLLEKLKAREQELINHLNDINNTDSGIIAEKLNKCLALIDEKRSSSKLSILLSDILNQIEFNYRALSVTVEHLIDQQNSTLESIKSNVFNKEQEDTYINENNIQMIHKSKNNIEEGKHNSKLNGKDEMQKENNYDNIDILNDKDAHKYDEENKLNQGQVPLNYSNNNNICKGESEENQIDFEENERNICLQELECNINNNEYYNNVMDISENIDNNISVVNRIGGDQYNSNIQRGLSSEEIGYEYEPGIEQFSVGWINNNNIGVMERSDLQSHSNLYQDNNNEYYSNDIANDSYMENDLLQYQVTSESTPSVPPPVLAAYYENSNYQGGFDNYKDNTVENGEELVISGNIDHRYYQVPTSLSNI</sequence>
<feature type="compositionally biased region" description="Low complexity" evidence="2">
    <location>
        <begin position="243"/>
        <end position="255"/>
    </location>
</feature>
<keyword evidence="1" id="KW-0175">Coiled coil</keyword>
<feature type="compositionally biased region" description="Basic and acidic residues" evidence="2">
    <location>
        <begin position="841"/>
        <end position="859"/>
    </location>
</feature>
<feature type="compositionally biased region" description="Polar residues" evidence="2">
    <location>
        <begin position="220"/>
        <end position="233"/>
    </location>
</feature>
<evidence type="ECO:0000313" key="4">
    <source>
        <dbReference type="Proteomes" id="UP001311799"/>
    </source>
</evidence>
<organism evidence="3 4">
    <name type="scientific">Cryptosporidium xiaoi</name>
    <dbReference type="NCBI Taxonomy" id="659607"/>
    <lineage>
        <taxon>Eukaryota</taxon>
        <taxon>Sar</taxon>
        <taxon>Alveolata</taxon>
        <taxon>Apicomplexa</taxon>
        <taxon>Conoidasida</taxon>
        <taxon>Coccidia</taxon>
        <taxon>Eucoccidiorida</taxon>
        <taxon>Eimeriorina</taxon>
        <taxon>Cryptosporidiidae</taxon>
        <taxon>Cryptosporidium</taxon>
    </lineage>
</organism>
<feature type="compositionally biased region" description="Pro residues" evidence="2">
    <location>
        <begin position="314"/>
        <end position="324"/>
    </location>
</feature>
<reference evidence="3 4" key="1">
    <citation type="submission" date="2023-10" db="EMBL/GenBank/DDBJ databases">
        <title>Comparative genomics analysis reveals potential genetic determinants of host preference in Cryptosporidium xiaoi.</title>
        <authorList>
            <person name="Xiao L."/>
            <person name="Li J."/>
        </authorList>
    </citation>
    <scope>NUCLEOTIDE SEQUENCE [LARGE SCALE GENOMIC DNA]</scope>
    <source>
        <strain evidence="3 4">52996</strain>
    </source>
</reference>
<feature type="compositionally biased region" description="Polar residues" evidence="2">
    <location>
        <begin position="153"/>
        <end position="163"/>
    </location>
</feature>
<protein>
    <submittedName>
        <fullName evidence="3">Uncharacterized protein</fullName>
    </submittedName>
</protein>
<dbReference type="Proteomes" id="UP001311799">
    <property type="component" value="Unassembled WGS sequence"/>
</dbReference>
<dbReference type="AlphaFoldDB" id="A0AAV9XTI4"/>
<accession>A0AAV9XTI4</accession>
<proteinExistence type="predicted"/>
<feature type="region of interest" description="Disordered" evidence="2">
    <location>
        <begin position="153"/>
        <end position="376"/>
    </location>
</feature>
<feature type="compositionally biased region" description="Polar residues" evidence="2">
    <location>
        <begin position="267"/>
        <end position="303"/>
    </location>
</feature>
<feature type="compositionally biased region" description="Low complexity" evidence="2">
    <location>
        <begin position="354"/>
        <end position="364"/>
    </location>
</feature>
<evidence type="ECO:0000256" key="1">
    <source>
        <dbReference type="SAM" id="Coils"/>
    </source>
</evidence>
<feature type="region of interest" description="Disordered" evidence="2">
    <location>
        <begin position="540"/>
        <end position="578"/>
    </location>
</feature>
<feature type="region of interest" description="Disordered" evidence="2">
    <location>
        <begin position="504"/>
        <end position="523"/>
    </location>
</feature>
<comment type="caution">
    <text evidence="3">The sequence shown here is derived from an EMBL/GenBank/DDBJ whole genome shotgun (WGS) entry which is preliminary data.</text>
</comment>
<feature type="compositionally biased region" description="Polar residues" evidence="2">
    <location>
        <begin position="557"/>
        <end position="578"/>
    </location>
</feature>
<feature type="compositionally biased region" description="Polar residues" evidence="2">
    <location>
        <begin position="171"/>
        <end position="180"/>
    </location>
</feature>